<dbReference type="InParanoid" id="W4JT59"/>
<dbReference type="EMBL" id="KI925464">
    <property type="protein sequence ID" value="ETW76747.1"/>
    <property type="molecule type" value="Genomic_DNA"/>
</dbReference>
<gene>
    <name evidence="1" type="ORF">HETIRDRAFT_106151</name>
</gene>
<protein>
    <submittedName>
        <fullName evidence="1">Uncharacterized protein</fullName>
    </submittedName>
</protein>
<proteinExistence type="predicted"/>
<accession>W4JT59</accession>
<dbReference type="RefSeq" id="XP_009551621.1">
    <property type="nucleotide sequence ID" value="XM_009553326.1"/>
</dbReference>
<organism evidence="1 2">
    <name type="scientific">Heterobasidion irregulare (strain TC 32-1)</name>
    <dbReference type="NCBI Taxonomy" id="747525"/>
    <lineage>
        <taxon>Eukaryota</taxon>
        <taxon>Fungi</taxon>
        <taxon>Dikarya</taxon>
        <taxon>Basidiomycota</taxon>
        <taxon>Agaricomycotina</taxon>
        <taxon>Agaricomycetes</taxon>
        <taxon>Russulales</taxon>
        <taxon>Bondarzewiaceae</taxon>
        <taxon>Heterobasidion</taxon>
        <taxon>Heterobasidion annosum species complex</taxon>
    </lineage>
</organism>
<name>W4JT59_HETIT</name>
<reference evidence="1 2" key="1">
    <citation type="journal article" date="2012" name="New Phytol.">
        <title>Insight into trade-off between wood decay and parasitism from the genome of a fungal forest pathogen.</title>
        <authorList>
            <person name="Olson A."/>
            <person name="Aerts A."/>
            <person name="Asiegbu F."/>
            <person name="Belbahri L."/>
            <person name="Bouzid O."/>
            <person name="Broberg A."/>
            <person name="Canback B."/>
            <person name="Coutinho P.M."/>
            <person name="Cullen D."/>
            <person name="Dalman K."/>
            <person name="Deflorio G."/>
            <person name="van Diepen L.T."/>
            <person name="Dunand C."/>
            <person name="Duplessis S."/>
            <person name="Durling M."/>
            <person name="Gonthier P."/>
            <person name="Grimwood J."/>
            <person name="Fossdal C.G."/>
            <person name="Hansson D."/>
            <person name="Henrissat B."/>
            <person name="Hietala A."/>
            <person name="Himmelstrand K."/>
            <person name="Hoffmeister D."/>
            <person name="Hogberg N."/>
            <person name="James T.Y."/>
            <person name="Karlsson M."/>
            <person name="Kohler A."/>
            <person name="Kues U."/>
            <person name="Lee Y.H."/>
            <person name="Lin Y.C."/>
            <person name="Lind M."/>
            <person name="Lindquist E."/>
            <person name="Lombard V."/>
            <person name="Lucas S."/>
            <person name="Lunden K."/>
            <person name="Morin E."/>
            <person name="Murat C."/>
            <person name="Park J."/>
            <person name="Raffaello T."/>
            <person name="Rouze P."/>
            <person name="Salamov A."/>
            <person name="Schmutz J."/>
            <person name="Solheim H."/>
            <person name="Stahlberg J."/>
            <person name="Velez H."/>
            <person name="de Vries R.P."/>
            <person name="Wiebenga A."/>
            <person name="Woodward S."/>
            <person name="Yakovlev I."/>
            <person name="Garbelotto M."/>
            <person name="Martin F."/>
            <person name="Grigoriev I.V."/>
            <person name="Stenlid J."/>
        </authorList>
    </citation>
    <scope>NUCLEOTIDE SEQUENCE [LARGE SCALE GENOMIC DNA]</scope>
    <source>
        <strain evidence="1 2">TC 32-1</strain>
    </source>
</reference>
<dbReference type="HOGENOM" id="CLU_043968_0_0_1"/>
<evidence type="ECO:0000313" key="1">
    <source>
        <dbReference type="EMBL" id="ETW76747.1"/>
    </source>
</evidence>
<evidence type="ECO:0000313" key="2">
    <source>
        <dbReference type="Proteomes" id="UP000030671"/>
    </source>
</evidence>
<sequence>MRRWSSNLDHVDPHIKDLVDALAALCISKPGDVAAAAIEMHAKSPCILYLASSSDIASPLESHFQILWRSLRQVAPVTSSTSPSLESPATDFAAAVYDFSWAIFHERFAPDFADYFVDRFIPQVTVTTIDIIKDDERRDLQRIGNLFDTLRKAITCSKPANGDMKSIVSALSLLSTTLQPYLDDFEDDSLIHQCCNIAFHRPIQALLDIARSTATRSMFTQPLRVVQIPSTRLPFRVDMRDNYVMSLWKEHKGMESFREDLDAQWNQCIIDNMQCMLDTHKKDVTNISTDGGMILSALTRPHSACALLAYLANLADASPYPYIGLSCEHPCYACYAFFSAYNRADPKLPFYIQSPRYQFYIPLLSLHSPITISTT</sequence>
<dbReference type="Proteomes" id="UP000030671">
    <property type="component" value="Unassembled WGS sequence"/>
</dbReference>
<dbReference type="KEGG" id="hir:HETIRDRAFT_106151"/>
<keyword evidence="2" id="KW-1185">Reference proteome</keyword>
<dbReference type="AlphaFoldDB" id="W4JT59"/>
<dbReference type="GeneID" id="20666134"/>